<name>A0ABQ8SQV1_PERAM</name>
<dbReference type="EMBL" id="JAJSOF020000021">
    <property type="protein sequence ID" value="KAJ4436570.1"/>
    <property type="molecule type" value="Genomic_DNA"/>
</dbReference>
<reference evidence="2 3" key="1">
    <citation type="journal article" date="2022" name="Allergy">
        <title>Genome assembly and annotation of Periplaneta americana reveal a comprehensive cockroach allergen profile.</title>
        <authorList>
            <person name="Wang L."/>
            <person name="Xiong Q."/>
            <person name="Saelim N."/>
            <person name="Wang L."/>
            <person name="Nong W."/>
            <person name="Wan A.T."/>
            <person name="Shi M."/>
            <person name="Liu X."/>
            <person name="Cao Q."/>
            <person name="Hui J.H.L."/>
            <person name="Sookrung N."/>
            <person name="Leung T.F."/>
            <person name="Tungtrongchitr A."/>
            <person name="Tsui S.K.W."/>
        </authorList>
    </citation>
    <scope>NUCLEOTIDE SEQUENCE [LARGE SCALE GENOMIC DNA]</scope>
    <source>
        <strain evidence="2">PWHHKU_190912</strain>
    </source>
</reference>
<feature type="compositionally biased region" description="Basic and acidic residues" evidence="1">
    <location>
        <begin position="65"/>
        <end position="75"/>
    </location>
</feature>
<comment type="caution">
    <text evidence="2">The sequence shown here is derived from an EMBL/GenBank/DDBJ whole genome shotgun (WGS) entry which is preliminary data.</text>
</comment>
<keyword evidence="3" id="KW-1185">Reference proteome</keyword>
<dbReference type="Proteomes" id="UP001148838">
    <property type="component" value="Unassembled WGS sequence"/>
</dbReference>
<organism evidence="2 3">
    <name type="scientific">Periplaneta americana</name>
    <name type="common">American cockroach</name>
    <name type="synonym">Blatta americana</name>
    <dbReference type="NCBI Taxonomy" id="6978"/>
    <lineage>
        <taxon>Eukaryota</taxon>
        <taxon>Metazoa</taxon>
        <taxon>Ecdysozoa</taxon>
        <taxon>Arthropoda</taxon>
        <taxon>Hexapoda</taxon>
        <taxon>Insecta</taxon>
        <taxon>Pterygota</taxon>
        <taxon>Neoptera</taxon>
        <taxon>Polyneoptera</taxon>
        <taxon>Dictyoptera</taxon>
        <taxon>Blattodea</taxon>
        <taxon>Blattoidea</taxon>
        <taxon>Blattidae</taxon>
        <taxon>Blattinae</taxon>
        <taxon>Periplaneta</taxon>
    </lineage>
</organism>
<evidence type="ECO:0000256" key="1">
    <source>
        <dbReference type="SAM" id="MobiDB-lite"/>
    </source>
</evidence>
<feature type="compositionally biased region" description="Basic and acidic residues" evidence="1">
    <location>
        <begin position="1"/>
        <end position="24"/>
    </location>
</feature>
<protein>
    <submittedName>
        <fullName evidence="2">Uncharacterized protein</fullName>
    </submittedName>
</protein>
<evidence type="ECO:0000313" key="2">
    <source>
        <dbReference type="EMBL" id="KAJ4436570.1"/>
    </source>
</evidence>
<sequence>MESTREKKETEAKEELDGRSDEKARSRRRTTSIKVDRCIDLAYSISLRTNTRVCNHLLTGEYKENKGNTRRKIEIQGEQWKGNESKVNSRRKGEQGD</sequence>
<evidence type="ECO:0000313" key="3">
    <source>
        <dbReference type="Proteomes" id="UP001148838"/>
    </source>
</evidence>
<accession>A0ABQ8SQV1</accession>
<gene>
    <name evidence="2" type="ORF">ANN_16603</name>
</gene>
<proteinExistence type="predicted"/>
<feature type="region of interest" description="Disordered" evidence="1">
    <location>
        <begin position="1"/>
        <end position="31"/>
    </location>
</feature>
<feature type="region of interest" description="Disordered" evidence="1">
    <location>
        <begin position="65"/>
        <end position="97"/>
    </location>
</feature>